<dbReference type="RefSeq" id="XP_013243547.1">
    <property type="nucleotide sequence ID" value="XM_013388093.1"/>
</dbReference>
<name>A0A066W1N2_TILAU</name>
<accession>A0A066W1N2</accession>
<feature type="region of interest" description="Disordered" evidence="1">
    <location>
        <begin position="138"/>
        <end position="196"/>
    </location>
</feature>
<keyword evidence="3" id="KW-1185">Reference proteome</keyword>
<dbReference type="EMBL" id="JMSN01000035">
    <property type="protein sequence ID" value="KDN46458.1"/>
    <property type="molecule type" value="Genomic_DNA"/>
</dbReference>
<evidence type="ECO:0000256" key="1">
    <source>
        <dbReference type="SAM" id="MobiDB-lite"/>
    </source>
</evidence>
<dbReference type="Proteomes" id="UP000027361">
    <property type="component" value="Unassembled WGS sequence"/>
</dbReference>
<protein>
    <submittedName>
        <fullName evidence="2">Uncharacterized protein</fullName>
    </submittedName>
</protein>
<organism evidence="2 3">
    <name type="scientific">Tilletiaria anomala (strain ATCC 24038 / CBS 436.72 / UBC 951)</name>
    <dbReference type="NCBI Taxonomy" id="1037660"/>
    <lineage>
        <taxon>Eukaryota</taxon>
        <taxon>Fungi</taxon>
        <taxon>Dikarya</taxon>
        <taxon>Basidiomycota</taxon>
        <taxon>Ustilaginomycotina</taxon>
        <taxon>Exobasidiomycetes</taxon>
        <taxon>Georgefischeriales</taxon>
        <taxon>Tilletiariaceae</taxon>
        <taxon>Tilletiaria</taxon>
    </lineage>
</organism>
<comment type="caution">
    <text evidence="2">The sequence shown here is derived from an EMBL/GenBank/DDBJ whole genome shotgun (WGS) entry which is preliminary data.</text>
</comment>
<dbReference type="HOGENOM" id="CLU_1210523_0_0_1"/>
<dbReference type="AlphaFoldDB" id="A0A066W1N2"/>
<dbReference type="GeneID" id="25264355"/>
<dbReference type="InParanoid" id="A0A066W1N2"/>
<gene>
    <name evidence="2" type="ORF">K437DRAFT_256180</name>
</gene>
<reference evidence="2 3" key="1">
    <citation type="submission" date="2014-05" db="EMBL/GenBank/DDBJ databases">
        <title>Draft genome sequence of a rare smut relative, Tilletiaria anomala UBC 951.</title>
        <authorList>
            <consortium name="DOE Joint Genome Institute"/>
            <person name="Toome M."/>
            <person name="Kuo A."/>
            <person name="Henrissat B."/>
            <person name="Lipzen A."/>
            <person name="Tritt A."/>
            <person name="Yoshinaga Y."/>
            <person name="Zane M."/>
            <person name="Barry K."/>
            <person name="Grigoriev I.V."/>
            <person name="Spatafora J.W."/>
            <person name="Aimea M.C."/>
        </authorList>
    </citation>
    <scope>NUCLEOTIDE SEQUENCE [LARGE SCALE GENOMIC DNA]</scope>
    <source>
        <strain evidence="2 3">UBC 951</strain>
    </source>
</reference>
<proteinExistence type="predicted"/>
<evidence type="ECO:0000313" key="2">
    <source>
        <dbReference type="EMBL" id="KDN46458.1"/>
    </source>
</evidence>
<evidence type="ECO:0000313" key="3">
    <source>
        <dbReference type="Proteomes" id="UP000027361"/>
    </source>
</evidence>
<sequence length="229" mass="23899">MRHAPAPAPASGPIAITDNSAASRRHVPRPQHLFALLACLEPTVAQGNSTATAAVALANLRICTRKQQLPQSSLHSPPLLTRATPQTTLSLSSPPNLVILHGLSKWLVWDGVGLGELAACLSHALFFCNERMSELGLASKQRGQQDASQPSSLPPPGPSLVVLDAPVESSSLPAYNDGAEQGAGTGSSGSKDERPARVADARAVLEALALRFCDKIIEHDATASSLPFS</sequence>